<evidence type="ECO:0000259" key="2">
    <source>
        <dbReference type="Pfam" id="PF03184"/>
    </source>
</evidence>
<organism evidence="3 4">
    <name type="scientific">Stegodyphus mimosarum</name>
    <name type="common">African social velvet spider</name>
    <dbReference type="NCBI Taxonomy" id="407821"/>
    <lineage>
        <taxon>Eukaryota</taxon>
        <taxon>Metazoa</taxon>
        <taxon>Ecdysozoa</taxon>
        <taxon>Arthropoda</taxon>
        <taxon>Chelicerata</taxon>
        <taxon>Arachnida</taxon>
        <taxon>Araneae</taxon>
        <taxon>Araneomorphae</taxon>
        <taxon>Entelegynae</taxon>
        <taxon>Eresoidea</taxon>
        <taxon>Eresidae</taxon>
        <taxon>Stegodyphus</taxon>
    </lineage>
</organism>
<reference evidence="3 4" key="1">
    <citation type="submission" date="2013-11" db="EMBL/GenBank/DDBJ databases">
        <title>Genome sequencing of Stegodyphus mimosarum.</title>
        <authorList>
            <person name="Bechsgaard J."/>
        </authorList>
    </citation>
    <scope>NUCLEOTIDE SEQUENCE [LARGE SCALE GENOMIC DNA]</scope>
</reference>
<dbReference type="Pfam" id="PF03184">
    <property type="entry name" value="DDE_1"/>
    <property type="match status" value="1"/>
</dbReference>
<feature type="domain" description="DDE-1" evidence="2">
    <location>
        <begin position="42"/>
        <end position="114"/>
    </location>
</feature>
<evidence type="ECO:0000313" key="4">
    <source>
        <dbReference type="Proteomes" id="UP000054359"/>
    </source>
</evidence>
<dbReference type="Proteomes" id="UP000054359">
    <property type="component" value="Unassembled WGS sequence"/>
</dbReference>
<keyword evidence="4" id="KW-1185">Reference proteome</keyword>
<dbReference type="GO" id="GO:0003676">
    <property type="term" value="F:nucleic acid binding"/>
    <property type="evidence" value="ECO:0007669"/>
    <property type="project" value="InterPro"/>
</dbReference>
<sequence length="114" mass="13066">MSSITLFCVYAFSLLSPFNLSKANISVTHGMERSVGRVWIVLLNYWFENLFINIAKDYLERRNLSFKVLLIFDIPPGHGTQALTTLHPNVEVLFLPSRLSSLIQPLDPRIIKTF</sequence>
<dbReference type="AlphaFoldDB" id="A0A087UM73"/>
<dbReference type="EMBL" id="KK120525">
    <property type="protein sequence ID" value="KFM78462.1"/>
    <property type="molecule type" value="Genomic_DNA"/>
</dbReference>
<feature type="signal peptide" evidence="1">
    <location>
        <begin position="1"/>
        <end position="23"/>
    </location>
</feature>
<dbReference type="OrthoDB" id="8028904at2759"/>
<dbReference type="InterPro" id="IPR004875">
    <property type="entry name" value="DDE_SF_endonuclease_dom"/>
</dbReference>
<feature type="non-terminal residue" evidence="3">
    <location>
        <position position="114"/>
    </location>
</feature>
<gene>
    <name evidence="3" type="ORF">X975_17278</name>
</gene>
<evidence type="ECO:0000313" key="3">
    <source>
        <dbReference type="EMBL" id="KFM78462.1"/>
    </source>
</evidence>
<proteinExistence type="predicted"/>
<accession>A0A087UM73</accession>
<feature type="chain" id="PRO_5001830730" evidence="1">
    <location>
        <begin position="24"/>
        <end position="114"/>
    </location>
</feature>
<dbReference type="STRING" id="407821.A0A087UM73"/>
<evidence type="ECO:0000256" key="1">
    <source>
        <dbReference type="SAM" id="SignalP"/>
    </source>
</evidence>
<keyword evidence="1" id="KW-0732">Signal</keyword>
<name>A0A087UM73_STEMI</name>
<protein>
    <submittedName>
        <fullName evidence="3">Tigger transposable element-derived protein 1</fullName>
    </submittedName>
</protein>